<dbReference type="Gene3D" id="1.20.900.10">
    <property type="entry name" value="Dbl homology (DH) domain"/>
    <property type="match status" value="1"/>
</dbReference>
<reference evidence="12" key="1">
    <citation type="submission" date="2022-12" db="EMBL/GenBank/DDBJ databases">
        <title>Chromosome-level genome assembly of the bean flower thrips Megalurothrips usitatus.</title>
        <authorList>
            <person name="Ma L."/>
            <person name="Liu Q."/>
            <person name="Li H."/>
            <person name="Cai W."/>
        </authorList>
    </citation>
    <scope>NUCLEOTIDE SEQUENCE</scope>
    <source>
        <strain evidence="12">Cailab_2022a</strain>
    </source>
</reference>
<dbReference type="InterPro" id="IPR036481">
    <property type="entry name" value="Bcr-Abl_oncoprot_oligo_sf"/>
</dbReference>
<feature type="region of interest" description="Disordered" evidence="7">
    <location>
        <begin position="65"/>
        <end position="361"/>
    </location>
</feature>
<evidence type="ECO:0008006" key="14">
    <source>
        <dbReference type="Google" id="ProtNLM"/>
    </source>
</evidence>
<dbReference type="GO" id="GO:0005096">
    <property type="term" value="F:GTPase activator activity"/>
    <property type="evidence" value="ECO:0007669"/>
    <property type="project" value="UniProtKB-KW"/>
</dbReference>
<feature type="compositionally biased region" description="Polar residues" evidence="7">
    <location>
        <begin position="205"/>
        <end position="217"/>
    </location>
</feature>
<feature type="compositionally biased region" description="Basic and acidic residues" evidence="7">
    <location>
        <begin position="192"/>
        <end position="204"/>
    </location>
</feature>
<dbReference type="GO" id="GO:0005085">
    <property type="term" value="F:guanyl-nucleotide exchange factor activity"/>
    <property type="evidence" value="ECO:0007669"/>
    <property type="project" value="UniProtKB-KW"/>
</dbReference>
<evidence type="ECO:0000259" key="8">
    <source>
        <dbReference type="PROSITE" id="PS50003"/>
    </source>
</evidence>
<dbReference type="GO" id="GO:0035556">
    <property type="term" value="P:intracellular signal transduction"/>
    <property type="evidence" value="ECO:0007669"/>
    <property type="project" value="InterPro"/>
</dbReference>
<dbReference type="PROSITE" id="PS00741">
    <property type="entry name" value="DH_1"/>
    <property type="match status" value="1"/>
</dbReference>
<comment type="caution">
    <text evidence="12">The sequence shown here is derived from an EMBL/GenBank/DDBJ whole genome shotgun (WGS) entry which is preliminary data.</text>
</comment>
<feature type="domain" description="PH" evidence="8">
    <location>
        <begin position="654"/>
        <end position="814"/>
    </location>
</feature>
<feature type="domain" description="DH" evidence="10">
    <location>
        <begin position="451"/>
        <end position="639"/>
    </location>
</feature>
<dbReference type="EMBL" id="JAPTSV010000012">
    <property type="protein sequence ID" value="KAJ1521907.1"/>
    <property type="molecule type" value="Genomic_DNA"/>
</dbReference>
<evidence type="ECO:0000259" key="10">
    <source>
        <dbReference type="PROSITE" id="PS50010"/>
    </source>
</evidence>
<evidence type="ECO:0000256" key="6">
    <source>
        <dbReference type="ARBA" id="ARBA00023273"/>
    </source>
</evidence>
<dbReference type="PANTHER" id="PTHR23182">
    <property type="entry name" value="BREAKPOINT CLUSTER REGION PROTEIN BCR"/>
    <property type="match status" value="1"/>
</dbReference>
<dbReference type="SMART" id="SM00324">
    <property type="entry name" value="RhoGAP"/>
    <property type="match status" value="1"/>
</dbReference>
<dbReference type="Pfam" id="PF00620">
    <property type="entry name" value="RhoGAP"/>
    <property type="match status" value="1"/>
</dbReference>
<dbReference type="SMART" id="SM00233">
    <property type="entry name" value="PH"/>
    <property type="match status" value="1"/>
</dbReference>
<evidence type="ECO:0000256" key="2">
    <source>
        <dbReference type="ARBA" id="ARBA00004552"/>
    </source>
</evidence>
<dbReference type="AlphaFoldDB" id="A0AAV7XBK9"/>
<accession>A0AAV7XBK9</accession>
<dbReference type="SUPFAM" id="SSF48065">
    <property type="entry name" value="DBL homology domain (DH-domain)"/>
    <property type="match status" value="1"/>
</dbReference>
<dbReference type="Proteomes" id="UP001075354">
    <property type="component" value="Chromosome 12"/>
</dbReference>
<dbReference type="GO" id="GO:0030424">
    <property type="term" value="C:axon"/>
    <property type="evidence" value="ECO:0007669"/>
    <property type="project" value="UniProtKB-SubCell"/>
</dbReference>
<feature type="compositionally biased region" description="Acidic residues" evidence="7">
    <location>
        <begin position="293"/>
        <end position="304"/>
    </location>
</feature>
<dbReference type="InterPro" id="IPR008936">
    <property type="entry name" value="Rho_GTPase_activation_prot"/>
</dbReference>
<dbReference type="PROSITE" id="PS50003">
    <property type="entry name" value="PH_DOMAIN"/>
    <property type="match status" value="1"/>
</dbReference>
<evidence type="ECO:0000256" key="7">
    <source>
        <dbReference type="SAM" id="MobiDB-lite"/>
    </source>
</evidence>
<keyword evidence="13" id="KW-1185">Reference proteome</keyword>
<dbReference type="SUPFAM" id="SSF50729">
    <property type="entry name" value="PH domain-like"/>
    <property type="match status" value="1"/>
</dbReference>
<organism evidence="12 13">
    <name type="scientific">Megalurothrips usitatus</name>
    <name type="common">bean blossom thrips</name>
    <dbReference type="NCBI Taxonomy" id="439358"/>
    <lineage>
        <taxon>Eukaryota</taxon>
        <taxon>Metazoa</taxon>
        <taxon>Ecdysozoa</taxon>
        <taxon>Arthropoda</taxon>
        <taxon>Hexapoda</taxon>
        <taxon>Insecta</taxon>
        <taxon>Pterygota</taxon>
        <taxon>Neoptera</taxon>
        <taxon>Paraneoptera</taxon>
        <taxon>Thysanoptera</taxon>
        <taxon>Terebrantia</taxon>
        <taxon>Thripoidea</taxon>
        <taxon>Thripidae</taxon>
        <taxon>Megalurothrips</taxon>
    </lineage>
</organism>
<dbReference type="PANTHER" id="PTHR23182:SF1">
    <property type="entry name" value="RHO GTPASE ACTIVATING PROTEIN AT 1A, ISOFORM E"/>
    <property type="match status" value="1"/>
</dbReference>
<dbReference type="InterPro" id="IPR001331">
    <property type="entry name" value="GDS_CDC24_CS"/>
</dbReference>
<dbReference type="SUPFAM" id="SSF49562">
    <property type="entry name" value="C2 domain (Calcium/lipid-binding domain, CaLB)"/>
    <property type="match status" value="1"/>
</dbReference>
<dbReference type="PROSITE" id="PS50010">
    <property type="entry name" value="DH_2"/>
    <property type="match status" value="1"/>
</dbReference>
<dbReference type="InterPro" id="IPR035892">
    <property type="entry name" value="C2_domain_sf"/>
</dbReference>
<dbReference type="InterPro" id="IPR035899">
    <property type="entry name" value="DBL_dom_sf"/>
</dbReference>
<dbReference type="Pfam" id="PF00621">
    <property type="entry name" value="RhoGEF"/>
    <property type="match status" value="1"/>
</dbReference>
<dbReference type="InterPro" id="IPR011993">
    <property type="entry name" value="PH-like_dom_sf"/>
</dbReference>
<dbReference type="InterPro" id="IPR000198">
    <property type="entry name" value="RhoGAP_dom"/>
</dbReference>
<dbReference type="SMART" id="SM00325">
    <property type="entry name" value="RhoGEF"/>
    <property type="match status" value="1"/>
</dbReference>
<dbReference type="SUPFAM" id="SSF48350">
    <property type="entry name" value="GTPase activation domain, GAP"/>
    <property type="match status" value="1"/>
</dbReference>
<dbReference type="InterPro" id="IPR000219">
    <property type="entry name" value="DH_dom"/>
</dbReference>
<keyword evidence="3" id="KW-0343">GTPase activation</keyword>
<evidence type="ECO:0000313" key="12">
    <source>
        <dbReference type="EMBL" id="KAJ1521907.1"/>
    </source>
</evidence>
<keyword evidence="6" id="KW-0966">Cell projection</keyword>
<keyword evidence="5" id="KW-0770">Synapse</keyword>
<dbReference type="CDD" id="cd00160">
    <property type="entry name" value="RhoGEF"/>
    <property type="match status" value="1"/>
</dbReference>
<keyword evidence="4" id="KW-0344">Guanine-nucleotide releasing factor</keyword>
<feature type="compositionally biased region" description="Polar residues" evidence="7">
    <location>
        <begin position="161"/>
        <end position="174"/>
    </location>
</feature>
<dbReference type="PROSITE" id="PS50238">
    <property type="entry name" value="RHOGAP"/>
    <property type="match status" value="1"/>
</dbReference>
<feature type="compositionally biased region" description="Basic and acidic residues" evidence="7">
    <location>
        <begin position="80"/>
        <end position="90"/>
    </location>
</feature>
<dbReference type="SMART" id="SM00239">
    <property type="entry name" value="C2"/>
    <property type="match status" value="1"/>
</dbReference>
<evidence type="ECO:0000256" key="3">
    <source>
        <dbReference type="ARBA" id="ARBA00022468"/>
    </source>
</evidence>
<protein>
    <recommendedName>
        <fullName evidence="14">Active breakpoint cluster region-related protein</fullName>
    </recommendedName>
</protein>
<dbReference type="InterPro" id="IPR037769">
    <property type="entry name" value="Abr/Bcr"/>
</dbReference>
<dbReference type="PROSITE" id="PS50004">
    <property type="entry name" value="C2"/>
    <property type="match status" value="1"/>
</dbReference>
<dbReference type="Gene3D" id="2.60.40.150">
    <property type="entry name" value="C2 domain"/>
    <property type="match status" value="1"/>
</dbReference>
<dbReference type="Gene3D" id="4.10.280.30">
    <property type="entry name" value="Bcr-Abl oncoprotein oligomerisation domain"/>
    <property type="match status" value="1"/>
</dbReference>
<gene>
    <name evidence="12" type="ORF">ONE63_002243</name>
</gene>
<feature type="compositionally biased region" description="Acidic residues" evidence="7">
    <location>
        <begin position="319"/>
        <end position="330"/>
    </location>
</feature>
<feature type="compositionally biased region" description="Polar residues" evidence="7">
    <location>
        <begin position="135"/>
        <end position="152"/>
    </location>
</feature>
<feature type="domain" description="C2" evidence="9">
    <location>
        <begin position="843"/>
        <end position="958"/>
    </location>
</feature>
<dbReference type="GO" id="GO:0043197">
    <property type="term" value="C:dendritic spine"/>
    <property type="evidence" value="ECO:0007669"/>
    <property type="project" value="UniProtKB-SubCell"/>
</dbReference>
<feature type="compositionally biased region" description="Basic and acidic residues" evidence="7">
    <location>
        <begin position="108"/>
        <end position="121"/>
    </location>
</feature>
<dbReference type="InterPro" id="IPR001849">
    <property type="entry name" value="PH_domain"/>
</dbReference>
<dbReference type="Gene3D" id="2.30.29.30">
    <property type="entry name" value="Pleckstrin-homology domain (PH domain)/Phosphotyrosine-binding domain (PTB)"/>
    <property type="match status" value="1"/>
</dbReference>
<evidence type="ECO:0000256" key="5">
    <source>
        <dbReference type="ARBA" id="ARBA00023018"/>
    </source>
</evidence>
<dbReference type="InterPro" id="IPR000008">
    <property type="entry name" value="C2_dom"/>
</dbReference>
<dbReference type="Gene3D" id="1.10.555.10">
    <property type="entry name" value="Rho GTPase activation protein"/>
    <property type="match status" value="1"/>
</dbReference>
<feature type="compositionally biased region" description="Low complexity" evidence="7">
    <location>
        <begin position="260"/>
        <end position="272"/>
    </location>
</feature>
<evidence type="ECO:0000259" key="9">
    <source>
        <dbReference type="PROSITE" id="PS50004"/>
    </source>
</evidence>
<evidence type="ECO:0000256" key="4">
    <source>
        <dbReference type="ARBA" id="ARBA00022658"/>
    </source>
</evidence>
<evidence type="ECO:0000256" key="1">
    <source>
        <dbReference type="ARBA" id="ARBA00004489"/>
    </source>
</evidence>
<dbReference type="Pfam" id="PF19057">
    <property type="entry name" value="PH_19"/>
    <property type="match status" value="1"/>
</dbReference>
<proteinExistence type="predicted"/>
<sequence>MSVFGDFRRVWVKRFPNSDLPAAWEEDVRANLAKHKQKVAVLREELEKEEFYVEYLERLLQDVAASKKDSLPEPTPESEAVGRHRDRDNGNEVGLGSSGGDDDNSDEFDSRITKSGSKDSIDQCITELSRGLSETDISSASQAEPTTATPPNSHEPHEAQQQEVTPLQEETSTGIAPDPSNYITVIEVNSVDAKKEKSKVDVEKQAQTPASPDTNKSAPVRKAPPIPPPKRFSKSKEQITEAVSLTASEAKKRKQEEDAAVAALNEAVKAADTPQHSRESTLDKDLDYKDPIDLIEDEEEEEPYYDSVPLDDNGGLVSDVDDAEFTEDSEDARSATLPSHSWLKNKGASPSPVFTCEPESPGKNSNYVNIDYFIMQRAGGATRSSSVESEDDSEVPPLLRTISIDTEPSDDLLSTGSFSEANYATTGSSSSLESSLTSNTGDKAEAERMTMYRCIISSIMESETLYVECLAVLVQYMKAMKATLGTSQPVILEQDLNTVFYKIPDLHRLHQAFLEGLQKRSLNWDGRLTIGDHFKIMASNINVYGAFLHNYSRAVDTVRRCSASNTQFSQLTRDIPLPSQSGQNVSLEDLLHKPVARVQKNALVLHDLLKYTPVSHPDHKTLSEALEMTQSFLDEFNMIRTKAMFPAADRAQRRLVRNSFIVELADGHRKLRHLFLFNDVIACAKYKASGRDKFTFELKWYIPLSDIVIFEEPGVEPRESCPPNIVALKSAASTVRDQLLWEERASSVGVERQRRSSRSEKHRKKLADLEAQLVLASPNLVFRVGNRTSRVYTFFLSSEFERTQWIEAVHALQSSQLPGPAVTVSMIELQTWITACRTYLKTNMGSYLLRSGKDESLLVGDLHLTLKELTGLDQAADLYICIELDSYGHYFRKAKTKLVCNSSSPRWDEAFVIELEGAQNLRILLYEEAAERPVLRAKCTHKLSRSWLSEQKLVEQTVELNNLYLTLSLRFVPSEVTLRRVPTAKSGALFGAKIHLVCKRQKRPIPFIVTSCIREVERRGMNEVGVYRVSGSASDLARLKKSFESNSYEAEQLLKDVDIHSATGVLKLYLRELPEALFTDELYPKFFTAFNGNREENARTQALEQCFNLLPPLNQGIINYIISHLIRVNQCEAQNKMSLHNLATVFGPTLLRPGTKSDSNKNRDPLAAGTVDVMAQAGILYHFLQQAQR</sequence>
<dbReference type="GO" id="GO:0016020">
    <property type="term" value="C:membrane"/>
    <property type="evidence" value="ECO:0007669"/>
    <property type="project" value="TreeGrafter"/>
</dbReference>
<feature type="domain" description="Rho-GAP" evidence="11">
    <location>
        <begin position="992"/>
        <end position="1189"/>
    </location>
</feature>
<name>A0AAV7XBK9_9NEOP</name>
<feature type="compositionally biased region" description="Basic and acidic residues" evidence="7">
    <location>
        <begin position="275"/>
        <end position="292"/>
    </location>
</feature>
<evidence type="ECO:0000259" key="11">
    <source>
        <dbReference type="PROSITE" id="PS50238"/>
    </source>
</evidence>
<evidence type="ECO:0000313" key="13">
    <source>
        <dbReference type="Proteomes" id="UP001075354"/>
    </source>
</evidence>
<dbReference type="CDD" id="cd13368">
    <property type="entry name" value="PH_BCR_arthropod"/>
    <property type="match status" value="1"/>
</dbReference>
<comment type="subcellular location">
    <subcellularLocation>
        <location evidence="1">Cell projection</location>
        <location evidence="1">Axon</location>
    </subcellularLocation>
    <subcellularLocation>
        <location evidence="2">Cell projection</location>
        <location evidence="2">Dendritic spine</location>
    </subcellularLocation>
</comment>